<sequence>MAQWSPGQLHSAAHAWRSATAGLRAAAFLAYSAIPYLTNQKSPEIPAAIANCNLARDAINSAAESCDIAAKCCDDYASAIDDAHHNIIHEMEVLGATVAVTEVVAAVLIPFTAGASEAVSKVVDVSRLAATGARIAEIIRAFRAAVELSALPTVNAIGAAARSISELGPLLAARARVFAAETASPGGAAAIDEAGAARLSHESVTDKLDRYLLNPDHPVGAPRRNGSSRR</sequence>
<proteinExistence type="predicted"/>
<dbReference type="RefSeq" id="WP_051508209.1">
    <property type="nucleotide sequence ID" value="NZ_LQOX01000109.1"/>
</dbReference>
<evidence type="ECO:0000313" key="2">
    <source>
        <dbReference type="EMBL" id="ORV68121.1"/>
    </source>
</evidence>
<name>A0A1X1VGI4_MYCGS</name>
<evidence type="ECO:0000256" key="1">
    <source>
        <dbReference type="SAM" id="MobiDB-lite"/>
    </source>
</evidence>
<gene>
    <name evidence="2" type="ORF">AWC07_08690</name>
</gene>
<reference evidence="2 3" key="1">
    <citation type="submission" date="2016-01" db="EMBL/GenBank/DDBJ databases">
        <title>The new phylogeny of the genus Mycobacterium.</title>
        <authorList>
            <person name="Tarcisio F."/>
            <person name="Conor M."/>
            <person name="Antonella G."/>
            <person name="Elisabetta G."/>
            <person name="Giulia F.S."/>
            <person name="Sara T."/>
            <person name="Anna F."/>
            <person name="Clotilde B."/>
            <person name="Roberto B."/>
            <person name="Veronica D.S."/>
            <person name="Fabio R."/>
            <person name="Monica P."/>
            <person name="Olivier J."/>
            <person name="Enrico T."/>
            <person name="Nicola S."/>
        </authorList>
    </citation>
    <scope>NUCLEOTIDE SEQUENCE [LARGE SCALE GENOMIC DNA]</scope>
    <source>
        <strain evidence="2 3">DSM 43505</strain>
    </source>
</reference>
<organism evidence="2 3">
    <name type="scientific">Mycobacterium gastri</name>
    <dbReference type="NCBI Taxonomy" id="1777"/>
    <lineage>
        <taxon>Bacteria</taxon>
        <taxon>Bacillati</taxon>
        <taxon>Actinomycetota</taxon>
        <taxon>Actinomycetes</taxon>
        <taxon>Mycobacteriales</taxon>
        <taxon>Mycobacteriaceae</taxon>
        <taxon>Mycobacterium</taxon>
    </lineage>
</organism>
<dbReference type="EMBL" id="LQOX01000109">
    <property type="protein sequence ID" value="ORV68121.1"/>
    <property type="molecule type" value="Genomic_DNA"/>
</dbReference>
<protein>
    <submittedName>
        <fullName evidence="2">Uncharacterized protein</fullName>
    </submittedName>
</protein>
<keyword evidence="3" id="KW-1185">Reference proteome</keyword>
<comment type="caution">
    <text evidence="2">The sequence shown here is derived from an EMBL/GenBank/DDBJ whole genome shotgun (WGS) entry which is preliminary data.</text>
</comment>
<dbReference type="Proteomes" id="UP000193738">
    <property type="component" value="Unassembled WGS sequence"/>
</dbReference>
<accession>A0A1X1VGI4</accession>
<dbReference type="AlphaFoldDB" id="A0A1X1VGI4"/>
<feature type="region of interest" description="Disordered" evidence="1">
    <location>
        <begin position="211"/>
        <end position="230"/>
    </location>
</feature>
<dbReference type="STRING" id="1777.AWC07_08690"/>
<evidence type="ECO:0000313" key="3">
    <source>
        <dbReference type="Proteomes" id="UP000193738"/>
    </source>
</evidence>